<dbReference type="PANTHER" id="PTHR40050:SF1">
    <property type="entry name" value="INNER SPORE COAT PROTEIN H"/>
    <property type="match status" value="1"/>
</dbReference>
<dbReference type="InterPro" id="IPR031617">
    <property type="entry name" value="PelG"/>
</dbReference>
<dbReference type="InterPro" id="IPR014867">
    <property type="entry name" value="Spore_coat_CotH_CotH2/3/7"/>
</dbReference>
<dbReference type="Pfam" id="PF16933">
    <property type="entry name" value="PelG"/>
    <property type="match status" value="1"/>
</dbReference>
<feature type="transmembrane region" description="Helical" evidence="2">
    <location>
        <begin position="233"/>
        <end position="257"/>
    </location>
</feature>
<reference evidence="3" key="1">
    <citation type="submission" date="2022-05" db="EMBL/GenBank/DDBJ databases">
        <authorList>
            <person name="Colautti A."/>
            <person name="Iacumin L."/>
        </authorList>
    </citation>
    <scope>NUCLEOTIDE SEQUENCE</scope>
    <source>
        <strain evidence="3">DSM 30747</strain>
    </source>
</reference>
<accession>A0A9X3L8C4</accession>
<feature type="transmembrane region" description="Helical" evidence="2">
    <location>
        <begin position="193"/>
        <end position="212"/>
    </location>
</feature>
<dbReference type="RefSeq" id="WP_269921471.1">
    <property type="nucleotide sequence ID" value="NZ_JAMKBI010000003.1"/>
</dbReference>
<feature type="transmembrane region" description="Helical" evidence="2">
    <location>
        <begin position="468"/>
        <end position="490"/>
    </location>
</feature>
<evidence type="ECO:0000313" key="4">
    <source>
        <dbReference type="Proteomes" id="UP001152172"/>
    </source>
</evidence>
<keyword evidence="4" id="KW-1185">Reference proteome</keyword>
<feature type="transmembrane region" description="Helical" evidence="2">
    <location>
        <begin position="134"/>
        <end position="155"/>
    </location>
</feature>
<feature type="transmembrane region" description="Helical" evidence="2">
    <location>
        <begin position="369"/>
        <end position="392"/>
    </location>
</feature>
<feature type="transmembrane region" description="Helical" evidence="2">
    <location>
        <begin position="277"/>
        <end position="296"/>
    </location>
</feature>
<dbReference type="AlphaFoldDB" id="A0A9X3L8C4"/>
<keyword evidence="2" id="KW-0812">Transmembrane</keyword>
<evidence type="ECO:0000256" key="1">
    <source>
        <dbReference type="SAM" id="Coils"/>
    </source>
</evidence>
<feature type="transmembrane region" description="Helical" evidence="2">
    <location>
        <begin position="65"/>
        <end position="88"/>
    </location>
</feature>
<evidence type="ECO:0000313" key="3">
    <source>
        <dbReference type="EMBL" id="MCZ8533022.1"/>
    </source>
</evidence>
<keyword evidence="2" id="KW-0472">Membrane</keyword>
<feature type="transmembrane region" description="Helical" evidence="2">
    <location>
        <begin position="162"/>
        <end position="181"/>
    </location>
</feature>
<name>A0A9X3L8C4_9BACI</name>
<evidence type="ECO:0000256" key="2">
    <source>
        <dbReference type="SAM" id="Phobius"/>
    </source>
</evidence>
<feature type="transmembrane region" description="Helical" evidence="2">
    <location>
        <begin position="424"/>
        <end position="447"/>
    </location>
</feature>
<organism evidence="3 4">
    <name type="scientific">Psychrobacillus psychrodurans</name>
    <dbReference type="NCBI Taxonomy" id="126157"/>
    <lineage>
        <taxon>Bacteria</taxon>
        <taxon>Bacillati</taxon>
        <taxon>Bacillota</taxon>
        <taxon>Bacilli</taxon>
        <taxon>Bacillales</taxon>
        <taxon>Bacillaceae</taxon>
        <taxon>Psychrobacillus</taxon>
    </lineage>
</organism>
<dbReference type="Pfam" id="PF08757">
    <property type="entry name" value="CotH"/>
    <property type="match status" value="1"/>
</dbReference>
<keyword evidence="1" id="KW-0175">Coiled coil</keyword>
<protein>
    <submittedName>
        <fullName evidence="3">Exopolysaccharide Pel transporter PelG</fullName>
    </submittedName>
</protein>
<dbReference type="Gene3D" id="2.60.40.10">
    <property type="entry name" value="Immunoglobulins"/>
    <property type="match status" value="1"/>
</dbReference>
<dbReference type="PANTHER" id="PTHR40050">
    <property type="entry name" value="INNER SPORE COAT PROTEIN H"/>
    <property type="match status" value="1"/>
</dbReference>
<feature type="transmembrane region" description="Helical" evidence="2">
    <location>
        <begin position="23"/>
        <end position="45"/>
    </location>
</feature>
<dbReference type="Proteomes" id="UP001152172">
    <property type="component" value="Unassembled WGS sequence"/>
</dbReference>
<feature type="transmembrane region" description="Helical" evidence="2">
    <location>
        <begin position="100"/>
        <end position="122"/>
    </location>
</feature>
<feature type="transmembrane region" description="Helical" evidence="2">
    <location>
        <begin position="335"/>
        <end position="357"/>
    </location>
</feature>
<keyword evidence="2" id="KW-1133">Transmembrane helix</keyword>
<dbReference type="InterPro" id="IPR013783">
    <property type="entry name" value="Ig-like_fold"/>
</dbReference>
<dbReference type="EMBL" id="JAMKBI010000003">
    <property type="protein sequence ID" value="MCZ8533022.1"/>
    <property type="molecule type" value="Genomic_DNA"/>
</dbReference>
<feature type="transmembrane region" description="Helical" evidence="2">
    <location>
        <begin position="399"/>
        <end position="418"/>
    </location>
</feature>
<gene>
    <name evidence="3" type="primary">pelG</name>
    <name evidence="3" type="ORF">M9R61_06595</name>
</gene>
<proteinExistence type="predicted"/>
<comment type="caution">
    <text evidence="3">The sequence shown here is derived from an EMBL/GenBank/DDBJ whole genome shotgun (WGS) entry which is preliminary data.</text>
</comment>
<sequence length="1032" mass="120223">MAGIGFELRKLYREEGILQNMKAYAYSSLTTIGPMILCIILVFVQQNMMLANGSRFIENELFISTMTYCFIFSIVLTSGLSMVLTRFIADMIYQKKYEEIISSFYGALIAILPIGGIITGIFLYGVEESIGYKIAAYLFFIELIIIWIQGVYLSALKDYKRIVRGFAIGVLSTIIVSYILFQLTTFSATTISLIGMDIGFAIIVGSSMYHFEQVFPRNEHRNYFSFMSYFQKYPTVFFSGLFVYAGVYVHNFVYWFFSDDHLIVSEKFKLMPFYDLPVFYAYISVVPSLVMFVVIVETDFYERFLNYYKNVIDGGTYKSMNIAKKKMQDVLLHRIGFLVEVQLLFTALSIAIGIIFLPKVGFSMEQLDLFILLCLAYFFFIIMFVILHALMYFDDQKGVLVISALFFCLNGILTYISMKIGINGLGMFVASFIVLILTIGRLMYVLSNIDYYTFCSQSLSTHKKQRKTYFSFSKIVTTLAIIVTSSFILVGCSPTKESIEYTEKVEEKAAVQEENNEKLMEDKRLYERDEDGSIKSLYITVLPDDKEQLDWYSLNRITDRYSEEKMDIIFAEGTEDGKGSNEGMFGNGAVDANAKISLRGNTSRYAAQKSYKIKLFDTAGLWQNQRTINLNKHIGDLSRVRNKLSFDLMENMSNMTSLRTQFVHLYVKDLSDGKTEAFQDYGLYTQVEQPNEMFLKNHWLDPSGNLYKVTFFEFQRYPNEIKSQTDPTYDKKMFETILEIKGREEHEKLISMLDDVNNMAMPIEEVMEKHFDLDNFLTWTATNILMDNMDTDANNFYLYSPLNSDKWFILPWDYDGAWELQRNENSIRPYQAGLSNFWGNTLHNRYFRNEKNVQQLIDKVEELSKTINSTTVEAQLNRYADLVKPFLYREPDIQYLPDLNTNFEADLQLLKDTPVRAKQRFYEDIEKPKPFYTDDVVVTDTELLFSWQISFDLQQEDLFYTVTVARDPLFTEILEVKKDFRENEFKMKKLENGQYYWKVTVVDSEGNEQTSFDMHIDEEGNEYYGIRDFKVE</sequence>
<feature type="coiled-coil region" evidence="1">
    <location>
        <begin position="502"/>
        <end position="529"/>
    </location>
</feature>